<proteinExistence type="predicted"/>
<dbReference type="GO" id="GO:0000166">
    <property type="term" value="F:nucleotide binding"/>
    <property type="evidence" value="ECO:0007669"/>
    <property type="project" value="InterPro"/>
</dbReference>
<name>A0A379GBZ2_PROMI</name>
<protein>
    <submittedName>
        <fullName evidence="3">Siderophore biosynthetic protein</fullName>
    </submittedName>
</protein>
<dbReference type="PANTHER" id="PTHR43377:SF1">
    <property type="entry name" value="BILIVERDIN REDUCTASE A"/>
    <property type="match status" value="1"/>
</dbReference>
<reference evidence="3 4" key="1">
    <citation type="submission" date="2018-06" db="EMBL/GenBank/DDBJ databases">
        <authorList>
            <consortium name="Pathogen Informatics"/>
            <person name="Doyle S."/>
        </authorList>
    </citation>
    <scope>NUCLEOTIDE SEQUENCE [LARGE SCALE GENOMIC DNA]</scope>
    <source>
        <strain evidence="3 4">NCTC11938</strain>
    </source>
</reference>
<evidence type="ECO:0000313" key="4">
    <source>
        <dbReference type="Proteomes" id="UP000254191"/>
    </source>
</evidence>
<dbReference type="PIRSF" id="PIRSF017494">
    <property type="entry name" value="Thiaz_red"/>
    <property type="match status" value="1"/>
</dbReference>
<sequence length="362" mass="41300">MKPAKKVVIVGSKFGEVYLNAFIQPQDKWHLIGLFSKGSTRSRELSKAFGIPLFTRFDQLPEKIDLACIVVRSTIVGGEGSQLAQAFLQRGISVVQEHPVHPDEITRLQSLAEKMHCHYIVNSLYPHNKAGRLWIENTQKIYQQIQQRPVWGQIITSRQLIYSALDIYCQAMKLHPNDITVTLEKDNTPLQFLRLSNPTGDLLLCLQKHLSSNDPDQHSLVMHHMILGWPAGYLTLAGSYGPVEWNNALYIHHHQDSKKAMYQSPATMELDEPLFHSFHTPPNSWQDVMECEAPEAINYLLAEIDKCWQLPNDKKPMILQPHYQLALSQLWIKTLQTAGKAIDGTIASFKRMNFTKSSGRRK</sequence>
<evidence type="ECO:0000313" key="3">
    <source>
        <dbReference type="EMBL" id="SUC38529.1"/>
    </source>
</evidence>
<dbReference type="Pfam" id="PF01408">
    <property type="entry name" value="GFO_IDH_MocA"/>
    <property type="match status" value="1"/>
</dbReference>
<evidence type="ECO:0000259" key="2">
    <source>
        <dbReference type="Pfam" id="PF21390"/>
    </source>
</evidence>
<gene>
    <name evidence="3" type="primary">nrpU</name>
    <name evidence="3" type="ORF">NCTC11938_02799</name>
</gene>
<dbReference type="InterPro" id="IPR036291">
    <property type="entry name" value="NAD(P)-bd_dom_sf"/>
</dbReference>
<dbReference type="InterPro" id="IPR010091">
    <property type="entry name" value="Thiazolinyl_imide_reductase"/>
</dbReference>
<dbReference type="Pfam" id="PF21390">
    <property type="entry name" value="Irp3-like_C"/>
    <property type="match status" value="1"/>
</dbReference>
<feature type="domain" description="Gfo/Idh/MocA-like oxidoreductase N-terminal" evidence="1">
    <location>
        <begin position="6"/>
        <end position="122"/>
    </location>
</feature>
<feature type="domain" description="Thiazolinyl imine reductase-like C-terminal" evidence="2">
    <location>
        <begin position="147"/>
        <end position="245"/>
    </location>
</feature>
<dbReference type="InterPro" id="IPR000683">
    <property type="entry name" value="Gfo/Idh/MocA-like_OxRdtase_N"/>
</dbReference>
<dbReference type="EMBL" id="UGTS01000005">
    <property type="protein sequence ID" value="SUC38529.1"/>
    <property type="molecule type" value="Genomic_DNA"/>
</dbReference>
<dbReference type="InterPro" id="IPR051450">
    <property type="entry name" value="Gfo/Idh/MocA_Oxidoreductases"/>
</dbReference>
<evidence type="ECO:0000259" key="1">
    <source>
        <dbReference type="Pfam" id="PF01408"/>
    </source>
</evidence>
<organism evidence="3 4">
    <name type="scientific">Proteus mirabilis</name>
    <dbReference type="NCBI Taxonomy" id="584"/>
    <lineage>
        <taxon>Bacteria</taxon>
        <taxon>Pseudomonadati</taxon>
        <taxon>Pseudomonadota</taxon>
        <taxon>Gammaproteobacteria</taxon>
        <taxon>Enterobacterales</taxon>
        <taxon>Morganellaceae</taxon>
        <taxon>Proteus</taxon>
    </lineage>
</organism>
<dbReference type="Proteomes" id="UP000254191">
    <property type="component" value="Unassembled WGS sequence"/>
</dbReference>
<dbReference type="AlphaFoldDB" id="A0A379GBZ2"/>
<dbReference type="NCBIfam" id="TIGR01761">
    <property type="entry name" value="thiaz-red"/>
    <property type="match status" value="1"/>
</dbReference>
<dbReference type="PANTHER" id="PTHR43377">
    <property type="entry name" value="BILIVERDIN REDUCTASE A"/>
    <property type="match status" value="1"/>
</dbReference>
<dbReference type="RefSeq" id="WP_004245757.1">
    <property type="nucleotide sequence ID" value="NZ_CP068152.1"/>
</dbReference>
<dbReference type="SUPFAM" id="SSF51735">
    <property type="entry name" value="NAD(P)-binding Rossmann-fold domains"/>
    <property type="match status" value="1"/>
</dbReference>
<accession>A0A379GBZ2</accession>
<dbReference type="InterPro" id="IPR048655">
    <property type="entry name" value="Irp3-like_C"/>
</dbReference>
<dbReference type="Gene3D" id="3.40.50.720">
    <property type="entry name" value="NAD(P)-binding Rossmann-like Domain"/>
    <property type="match status" value="1"/>
</dbReference>